<feature type="compositionally biased region" description="Polar residues" evidence="10">
    <location>
        <begin position="1629"/>
        <end position="1640"/>
    </location>
</feature>
<feature type="region of interest" description="Disordered" evidence="10">
    <location>
        <begin position="2047"/>
        <end position="2148"/>
    </location>
</feature>
<evidence type="ECO:0000259" key="12">
    <source>
        <dbReference type="PROSITE" id="PS50089"/>
    </source>
</evidence>
<feature type="compositionally biased region" description="Low complexity" evidence="10">
    <location>
        <begin position="3488"/>
        <end position="3504"/>
    </location>
</feature>
<feature type="compositionally biased region" description="Basic and acidic residues" evidence="10">
    <location>
        <begin position="2516"/>
        <end position="2525"/>
    </location>
</feature>
<feature type="region of interest" description="Disordered" evidence="10">
    <location>
        <begin position="3031"/>
        <end position="3129"/>
    </location>
</feature>
<dbReference type="GO" id="GO:0042800">
    <property type="term" value="F:histone H3K4 methyltransferase activity"/>
    <property type="evidence" value="ECO:0007669"/>
    <property type="project" value="TreeGrafter"/>
</dbReference>
<feature type="region of interest" description="Disordered" evidence="10">
    <location>
        <begin position="1683"/>
        <end position="1704"/>
    </location>
</feature>
<feature type="region of interest" description="Disordered" evidence="10">
    <location>
        <begin position="1943"/>
        <end position="1968"/>
    </location>
</feature>
<dbReference type="Gene3D" id="1.10.30.10">
    <property type="entry name" value="High mobility group box domain"/>
    <property type="match status" value="1"/>
</dbReference>
<feature type="compositionally biased region" description="Low complexity" evidence="10">
    <location>
        <begin position="692"/>
        <end position="715"/>
    </location>
</feature>
<dbReference type="InterPro" id="IPR013083">
    <property type="entry name" value="Znf_RING/FYVE/PHD"/>
</dbReference>
<feature type="compositionally biased region" description="Low complexity" evidence="10">
    <location>
        <begin position="2098"/>
        <end position="2115"/>
    </location>
</feature>
<feature type="compositionally biased region" description="Polar residues" evidence="10">
    <location>
        <begin position="3324"/>
        <end position="3336"/>
    </location>
</feature>
<feature type="region of interest" description="Disordered" evidence="10">
    <location>
        <begin position="2948"/>
        <end position="3009"/>
    </location>
</feature>
<evidence type="ECO:0000256" key="6">
    <source>
        <dbReference type="ARBA" id="ARBA00023015"/>
    </source>
</evidence>
<reference evidence="14" key="1">
    <citation type="submission" date="2016-01" db="EMBL/GenBank/DDBJ databases">
        <title>Reference transcriptome for the parasite Schistocephalus solidus: insights into the molecular evolution of parasitism.</title>
        <authorList>
            <person name="Hebert F.O."/>
            <person name="Grambauer S."/>
            <person name="Barber I."/>
            <person name="Landry C.R."/>
            <person name="Aubin-Horth N."/>
        </authorList>
    </citation>
    <scope>NUCLEOTIDE SEQUENCE</scope>
</reference>
<evidence type="ECO:0008006" key="15">
    <source>
        <dbReference type="Google" id="ProtNLM"/>
    </source>
</evidence>
<feature type="region of interest" description="Disordered" evidence="10">
    <location>
        <begin position="2586"/>
        <end position="2668"/>
    </location>
</feature>
<feature type="compositionally biased region" description="Low complexity" evidence="10">
    <location>
        <begin position="2888"/>
        <end position="2907"/>
    </location>
</feature>
<feature type="region of interest" description="Disordered" evidence="10">
    <location>
        <begin position="2508"/>
        <end position="2549"/>
    </location>
</feature>
<comment type="subcellular location">
    <subcellularLocation>
        <location evidence="1">Nucleus</location>
    </subcellularLocation>
</comment>
<feature type="region of interest" description="Disordered" evidence="10">
    <location>
        <begin position="1256"/>
        <end position="1281"/>
    </location>
</feature>
<proteinExistence type="predicted"/>
<feature type="compositionally biased region" description="Polar residues" evidence="10">
    <location>
        <begin position="2052"/>
        <end position="2064"/>
    </location>
</feature>
<dbReference type="CDD" id="cd15665">
    <property type="entry name" value="ePHD1_KMT2C_like"/>
    <property type="match status" value="1"/>
</dbReference>
<name>A0A0X3NM99_SCHSO</name>
<dbReference type="GO" id="GO:0045944">
    <property type="term" value="P:positive regulation of transcription by RNA polymerase II"/>
    <property type="evidence" value="ECO:0007669"/>
    <property type="project" value="TreeGrafter"/>
</dbReference>
<feature type="compositionally biased region" description="Polar residues" evidence="10">
    <location>
        <begin position="3505"/>
        <end position="3531"/>
    </location>
</feature>
<keyword evidence="8" id="KW-0539">Nucleus</keyword>
<dbReference type="GO" id="GO:0003713">
    <property type="term" value="F:transcription coactivator activity"/>
    <property type="evidence" value="ECO:0007669"/>
    <property type="project" value="TreeGrafter"/>
</dbReference>
<feature type="compositionally biased region" description="Polar residues" evidence="10">
    <location>
        <begin position="2116"/>
        <end position="2137"/>
    </location>
</feature>
<feature type="compositionally biased region" description="Polar residues" evidence="10">
    <location>
        <begin position="516"/>
        <end position="537"/>
    </location>
</feature>
<feature type="domain" description="PHD-type" evidence="11">
    <location>
        <begin position="337"/>
        <end position="387"/>
    </location>
</feature>
<dbReference type="CDD" id="cd15514">
    <property type="entry name" value="PHD6_KMT2C_like"/>
    <property type="match status" value="1"/>
</dbReference>
<dbReference type="CDD" id="cd15509">
    <property type="entry name" value="PHD1_KMT2C_like"/>
    <property type="match status" value="1"/>
</dbReference>
<feature type="compositionally biased region" description="Low complexity" evidence="10">
    <location>
        <begin position="2185"/>
        <end position="2203"/>
    </location>
</feature>
<accession>A0A0X3NM99</accession>
<evidence type="ECO:0000256" key="9">
    <source>
        <dbReference type="PROSITE-ProRule" id="PRU00175"/>
    </source>
</evidence>
<dbReference type="Gene3D" id="3.30.40.10">
    <property type="entry name" value="Zinc/RING finger domain, C3HC4 (zinc finger)"/>
    <property type="match status" value="6"/>
</dbReference>
<feature type="compositionally biased region" description="Low complexity" evidence="10">
    <location>
        <begin position="2817"/>
        <end position="2837"/>
    </location>
</feature>
<feature type="region of interest" description="Disordered" evidence="10">
    <location>
        <begin position="1831"/>
        <end position="1903"/>
    </location>
</feature>
<dbReference type="FunFam" id="3.30.40.10:FF:000852">
    <property type="entry name" value="Histone-lysine N-methyltransferase 2C"/>
    <property type="match status" value="1"/>
</dbReference>
<dbReference type="PROSITE" id="PS50016">
    <property type="entry name" value="ZF_PHD_2"/>
    <property type="match status" value="3"/>
</dbReference>
<dbReference type="EMBL" id="GEEE01022855">
    <property type="protein sequence ID" value="JAP40370.1"/>
    <property type="molecule type" value="Transcribed_RNA"/>
</dbReference>
<evidence type="ECO:0000256" key="10">
    <source>
        <dbReference type="SAM" id="MobiDB-lite"/>
    </source>
</evidence>
<feature type="compositionally biased region" description="Low complexity" evidence="10">
    <location>
        <begin position="2989"/>
        <end position="3003"/>
    </location>
</feature>
<feature type="compositionally biased region" description="Polar residues" evidence="10">
    <location>
        <begin position="1765"/>
        <end position="1782"/>
    </location>
</feature>
<keyword evidence="2" id="KW-0479">Metal-binding</keyword>
<evidence type="ECO:0000256" key="7">
    <source>
        <dbReference type="ARBA" id="ARBA00023163"/>
    </source>
</evidence>
<feature type="compositionally biased region" description="Polar residues" evidence="10">
    <location>
        <begin position="1943"/>
        <end position="1962"/>
    </location>
</feature>
<feature type="region of interest" description="Disordered" evidence="10">
    <location>
        <begin position="2358"/>
        <end position="2445"/>
    </location>
</feature>
<dbReference type="InterPro" id="IPR001965">
    <property type="entry name" value="Znf_PHD"/>
</dbReference>
<feature type="non-terminal residue" evidence="14">
    <location>
        <position position="1"/>
    </location>
</feature>
<evidence type="ECO:0000256" key="3">
    <source>
        <dbReference type="ARBA" id="ARBA00022737"/>
    </source>
</evidence>
<evidence type="ECO:0000259" key="11">
    <source>
        <dbReference type="PROSITE" id="PS50016"/>
    </source>
</evidence>
<feature type="domain" description="PHD-type" evidence="13">
    <location>
        <begin position="165"/>
        <end position="278"/>
    </location>
</feature>
<evidence type="ECO:0000256" key="4">
    <source>
        <dbReference type="ARBA" id="ARBA00022771"/>
    </source>
</evidence>
<evidence type="ECO:0000256" key="8">
    <source>
        <dbReference type="ARBA" id="ARBA00023242"/>
    </source>
</evidence>
<feature type="region of interest" description="Disordered" evidence="10">
    <location>
        <begin position="2466"/>
        <end position="2494"/>
    </location>
</feature>
<feature type="region of interest" description="Disordered" evidence="10">
    <location>
        <begin position="3225"/>
        <end position="3282"/>
    </location>
</feature>
<feature type="compositionally biased region" description="Polar residues" evidence="10">
    <location>
        <begin position="3225"/>
        <end position="3238"/>
    </location>
</feature>
<feature type="domain" description="PHD-type" evidence="11">
    <location>
        <begin position="779"/>
        <end position="831"/>
    </location>
</feature>
<feature type="region of interest" description="Disordered" evidence="10">
    <location>
        <begin position="1103"/>
        <end position="1126"/>
    </location>
</feature>
<feature type="compositionally biased region" description="Basic residues" evidence="10">
    <location>
        <begin position="1103"/>
        <end position="1115"/>
    </location>
</feature>
<dbReference type="PANTHER" id="PTHR45888:SF6">
    <property type="entry name" value="HL01030P-RELATED"/>
    <property type="match status" value="1"/>
</dbReference>
<feature type="region of interest" description="Disordered" evidence="10">
    <location>
        <begin position="1580"/>
        <end position="1616"/>
    </location>
</feature>
<feature type="compositionally biased region" description="Polar residues" evidence="10">
    <location>
        <begin position="1659"/>
        <end position="1668"/>
    </location>
</feature>
<dbReference type="PROSITE" id="PS51805">
    <property type="entry name" value="EPHD"/>
    <property type="match status" value="1"/>
</dbReference>
<feature type="region of interest" description="Disordered" evidence="10">
    <location>
        <begin position="629"/>
        <end position="755"/>
    </location>
</feature>
<feature type="compositionally biased region" description="Polar residues" evidence="10">
    <location>
        <begin position="3475"/>
        <end position="3487"/>
    </location>
</feature>
<feature type="region of interest" description="Disordered" evidence="10">
    <location>
        <begin position="1629"/>
        <end position="1668"/>
    </location>
</feature>
<feature type="region of interest" description="Disordered" evidence="10">
    <location>
        <begin position="3301"/>
        <end position="3344"/>
    </location>
</feature>
<feature type="region of interest" description="Disordered" evidence="10">
    <location>
        <begin position="2559"/>
        <end position="2578"/>
    </location>
</feature>
<feature type="domain" description="RING-type" evidence="12">
    <location>
        <begin position="291"/>
        <end position="338"/>
    </location>
</feature>
<feature type="compositionally biased region" description="Polar residues" evidence="10">
    <location>
        <begin position="1365"/>
        <end position="1381"/>
    </location>
</feature>
<feature type="compositionally biased region" description="Polar residues" evidence="10">
    <location>
        <begin position="1840"/>
        <end position="1874"/>
    </location>
</feature>
<evidence type="ECO:0000259" key="13">
    <source>
        <dbReference type="PROSITE" id="PS51805"/>
    </source>
</evidence>
<feature type="compositionally biased region" description="Polar residues" evidence="10">
    <location>
        <begin position="3261"/>
        <end position="3271"/>
    </location>
</feature>
<feature type="compositionally biased region" description="Polar residues" evidence="10">
    <location>
        <begin position="2088"/>
        <end position="2097"/>
    </location>
</feature>
<dbReference type="SUPFAM" id="SSF57903">
    <property type="entry name" value="FYVE/PHD zinc finger"/>
    <property type="match status" value="5"/>
</dbReference>
<dbReference type="SMART" id="SM00249">
    <property type="entry name" value="PHD"/>
    <property type="match status" value="7"/>
</dbReference>
<feature type="region of interest" description="Disordered" evidence="10">
    <location>
        <begin position="2180"/>
        <end position="2207"/>
    </location>
</feature>
<feature type="compositionally biased region" description="Acidic residues" evidence="10">
    <location>
        <begin position="1404"/>
        <end position="1414"/>
    </location>
</feature>
<feature type="domain" description="PHD-type" evidence="11">
    <location>
        <begin position="288"/>
        <end position="340"/>
    </location>
</feature>
<dbReference type="InterPro" id="IPR034732">
    <property type="entry name" value="EPHD"/>
</dbReference>
<dbReference type="CDD" id="cd15512">
    <property type="entry name" value="PHD4_KMT2C_like"/>
    <property type="match status" value="1"/>
</dbReference>
<feature type="compositionally biased region" description="Polar residues" evidence="10">
    <location>
        <begin position="3459"/>
        <end position="3468"/>
    </location>
</feature>
<feature type="compositionally biased region" description="Low complexity" evidence="10">
    <location>
        <begin position="2589"/>
        <end position="2608"/>
    </location>
</feature>
<keyword evidence="4 9" id="KW-0863">Zinc-finger</keyword>
<feature type="compositionally biased region" description="Polar residues" evidence="10">
    <location>
        <begin position="2406"/>
        <end position="2426"/>
    </location>
</feature>
<gene>
    <name evidence="14" type="ORF">TR127410</name>
</gene>
<feature type="region of interest" description="Disordered" evidence="10">
    <location>
        <begin position="1162"/>
        <end position="1194"/>
    </location>
</feature>
<feature type="region of interest" description="Disordered" evidence="10">
    <location>
        <begin position="3437"/>
        <end position="3549"/>
    </location>
</feature>
<keyword evidence="3" id="KW-0677">Repeat</keyword>
<dbReference type="GO" id="GO:0044666">
    <property type="term" value="C:MLL3/4 complex"/>
    <property type="evidence" value="ECO:0007669"/>
    <property type="project" value="TreeGrafter"/>
</dbReference>
<dbReference type="InterPro" id="IPR036910">
    <property type="entry name" value="HMG_box_dom_sf"/>
</dbReference>
<feature type="region of interest" description="Disordered" evidence="10">
    <location>
        <begin position="516"/>
        <end position="543"/>
    </location>
</feature>
<evidence type="ECO:0000256" key="2">
    <source>
        <dbReference type="ARBA" id="ARBA00022723"/>
    </source>
</evidence>
<dbReference type="InterPro" id="IPR001841">
    <property type="entry name" value="Znf_RING"/>
</dbReference>
<dbReference type="PANTHER" id="PTHR45888">
    <property type="entry name" value="HL01030P-RELATED"/>
    <property type="match status" value="1"/>
</dbReference>
<dbReference type="InterPro" id="IPR019787">
    <property type="entry name" value="Znf_PHD-finger"/>
</dbReference>
<evidence type="ECO:0000256" key="5">
    <source>
        <dbReference type="ARBA" id="ARBA00022833"/>
    </source>
</evidence>
<feature type="compositionally biased region" description="Polar residues" evidence="10">
    <location>
        <begin position="3070"/>
        <end position="3100"/>
    </location>
</feature>
<feature type="compositionally biased region" description="Low complexity" evidence="10">
    <location>
        <begin position="2757"/>
        <end position="2791"/>
    </location>
</feature>
<feature type="region of interest" description="Disordered" evidence="10">
    <location>
        <begin position="1758"/>
        <end position="1782"/>
    </location>
</feature>
<feature type="compositionally biased region" description="Basic residues" evidence="10">
    <location>
        <begin position="1270"/>
        <end position="1279"/>
    </location>
</feature>
<dbReference type="CDD" id="cd15510">
    <property type="entry name" value="PHD2_KMT2C_like"/>
    <property type="match status" value="1"/>
</dbReference>
<feature type="region of interest" description="Disordered" evidence="10">
    <location>
        <begin position="2887"/>
        <end position="2927"/>
    </location>
</feature>
<organism evidence="14">
    <name type="scientific">Schistocephalus solidus</name>
    <name type="common">Tapeworm</name>
    <dbReference type="NCBI Taxonomy" id="70667"/>
    <lineage>
        <taxon>Eukaryota</taxon>
        <taxon>Metazoa</taxon>
        <taxon>Spiralia</taxon>
        <taxon>Lophotrochozoa</taxon>
        <taxon>Platyhelminthes</taxon>
        <taxon>Cestoda</taxon>
        <taxon>Eucestoda</taxon>
        <taxon>Diphyllobothriidea</taxon>
        <taxon>Diphyllobothriidae</taxon>
        <taxon>Schistocephalus</taxon>
    </lineage>
</organism>
<dbReference type="GO" id="GO:0008270">
    <property type="term" value="F:zinc ion binding"/>
    <property type="evidence" value="ECO:0007669"/>
    <property type="project" value="UniProtKB-KW"/>
</dbReference>
<keyword evidence="5" id="KW-0862">Zinc</keyword>
<protein>
    <recommendedName>
        <fullName evidence="15">Histone-lysine N-methyltransferase 2C</fullName>
    </recommendedName>
</protein>
<evidence type="ECO:0000256" key="1">
    <source>
        <dbReference type="ARBA" id="ARBA00004123"/>
    </source>
</evidence>
<keyword evidence="7" id="KW-0804">Transcription</keyword>
<sequence>VNHVALYIPLRSHFESMEDSFVMSSPLGKLPRCVFCGMDGSAKFGQGELCRFRTSRTPARLPEWYINVVNAEMRVHATNKRSSGRLAYGSRRHSTETPVFNAPVLHLNGAENLVGDYCSFDACRRLQEGKIIELDGKPALNGLPNAFADSDGRPFGFIDELNTMGWPISPNPDERLHLECLLLACAPREGGEGSWFFAHHCCASWSDGVVMNEQKLFEGVEEAAHRAMHTLCALCLRLGASLTCRADGCTRSFHFPCAAGAGCYQEVRSLEIFCPSHLDHVLTFGDNATPCLICEQTNDVSDMIFCTSCGNHFHNSCLEPPLVLSVTVRVGWQCPECKMCLACSESKDETKMLVCDVCDKGFHTYCLKPPVTNIPKNGFKCDRCRVCTDCGLRRFSSKGASNSIGEASDLPNQPPIRWHSNYTLCERCFQGRKRQNACCAVCERAWRCSLGSSGAGVAVTMSWPGRKCSQCQKMVHFDCDPVMQSSISPRSSPSFGSDDATLSQTNGYLCPPCRNRGSNSPSEGASATASLRTSPNMGGSSSCCGDVGDDGSVSLGGVPHSVGVSFGQSEGSPWGHTSSSIQEVSDTLNTANAIFDDNVTMANSVNDSTSTTPTTEPGKQSLAVTAAGMSSVEPLSGPASSKAIAVSPRPNSKEVTRSHKSLSVSRSHLHKSKSVSSVGDSQLWQSRKRSQVDSSQGSKSLSKVSSNLSLSSNLSQPTATKTLSAKRNINSTTTSGGTRARRNKNRKAGACESKTYQEKDDHPSTVVICRTDDLFMLEQDICLACGSIGDPDTLIACAQCGQCFHTYCADVSRISRTMLEKGWRCLDCTICEGCGQNTEENLLLLCDECDVSYHTFCLKPPLKEVPKVGAACAGSARTSSTSCVSSAITSKMQSKALLPAVASSKTRRGRRLEGGWKCSNCVSCTSCGSRSPGVNGDWQANFTRCAPCVSLSICPVCTLPYRDSELLIKCAICSRWSHAGCDQLRTEDELDFITDLGYNCALCRELGAPRGPGHQQLLDFRAANGNSAPIPSSWKCGERIDSLFADRLSLCSPGIAFGSAGSSAARSDEEQGSPLDPHQFFMDGVVLSETGLNTIRQVMLKGHPKRHVAGGRRASHPCASSATPDAGSVNDCAPASVFTPIDDEASQQSAADAEVETISTTYAETKSPSVISEEDANHQLTGSEPNPTTDRPNAAPTLVMSAAKSRDPNAKGKSANASARRQLNLGVGGFRARSTRMYHPKKTQLAAAAAGVVSGGPLSRMTQPGDSGMGKKRRPTKHKSNLEESYPDYLMQAFYGGSLLAAGDRAKKRRRKLLQQASLRSKPLSSALQLSLNSAATPSPCASAAEYGKPVVDAAWSGGYVGPRSVQSSKMPSPRSGFTSPSNPPPRQTSWTGGITDLNPDSPLPEDFDMEGDDDGFEEDEFEEELCTLEDPGVSFGIYKPSDASSLGRHDENLFADVSTSSSGPNNLLAPVPCAIDVSMEPNRQLPISVDQSSVHRLPVAGSSAHVSARMTPEPSFVEETPAHCVPIDSLPPSIPSPKAQPCLPPVLETASQLPENLDEVTDLMLMDDLLNIAAITNEDLAGPTPSSSVLSGQLEEPRSPRISPMQGPISQPSQRDSVSMMQNIYATGVSSSSTPNNPQGGHAPLLPGARSKMPPFDRNQTSQRGELISQVSTAVPSEYLEHQTKDERLTGPSEFPQLDRVHSESSIDTAPLVSDRFSPHVMNQQSLGPALYIEDSRLKIATSSDLCQMQRNTNPMQRLPVGCQSPTQASSSALGDSQSHTGIGLLPELSVMDIESQLNEFERNDIYRGSQPTSHSTPPMQLVDIVASPKSGSDMLGRTQMSSNLSEEPFSGFQQESLPHTPHSYTPSEQSLSMKAKPLSSPHDKTPRGVHPSGTHISSMKPLMVRQSIDSELSLHQECGTPQASMLQQQHQNLDESYMSGTIGASTPRPQSGQVRYSQRPPSGMLQSGRVCNSQAFMQQQQPQQQHQIRTGQRPVHVVQSYSTQPQQAQIPIQRQLVVQQQQQAVPVAGQQLRQIVQPHQSQPQSVQQFYVGQQHPSAQYVQTPTESTPPPPPYPVSHNRPMKWPQQYSPIAGSTSSVPQSPHPYQQQQSPTQKNVSSPPNPSALQFMSPQQQQRIRPHFKDSDSLQQQALFQAGQRVTLPVGAYQSTETHMTGPITAGRVMVSPGMSVGPSASSSAAGSPRGRTFQQQHFSYETSAIGGDPSAIRAPTTGVGVDMVNLAPCTEGVANQQLKSMLRQDVSPRMSGVDVLTTSSVPTPSPAPSSSRINYANWEADERRGDMSTIAPILHANILHPHLRSQVLDFPTRAREIHKLWRRLPSEKRCDFVNQARLNRTQLKASQNASNLSSRSAIHSNTGPASHFTMPSHGSTSAQIGPAVTGEGRGTPTSPNFTQSPVVLRQSQSYQDPLHHQQQQQPPQQPHTIYTASQDPVVPVSPRVLESLASAVSSKTSGVNEPPEGDIPSSELTPLSHHSDGSVAVEMGQVFASTGGGLDTAQDKPQKAEEQLAVNSPSNPPLSESVFFPHETPTDEVLQYPAYTRCADPPGRSSSNADSLSVACGTPLHPSSYGSPSVAPSHVSSSPSPNGSARHLQNPPCTPKTPQMNRGLPSASGPSISYASQPPSPMLSVPSSPSIGQLAPQQPHQQQPVHLGENPMQVTTQQPHLPPPPPPTWPPSCYTSKLPTCQAMYSAAGSSGASSAGSVPEVVSATSTAVYKSGIPSSPVSSAMRSPVSGFVQPSTPMTPGAAATAASPRQPSPAASAVATAVSLSSPGLAMQRPEQAMQQHPGHMTSPGRPGLQQHQLSAYSSSSQPHLSQSSILSTADVERQRLKEILAEKVHLRQYQYQNIHLIQQQHQLQQHHMPQTPGYQYQLQHHQQQHQTPQQQQQHPSTTSFLSPAARTPHMTGTAFFSGNNNLECGYTSAAHRSTTSGEHYSAPLPPPPSLPAHLTTRSPSVSRLEAVQSPLPPSTPQSQSGLTSVSTSSPVAPPASPMISLCSPPVLMSGSAPVAQMRGSLSACEQPSPSQPYHPQQQHSDLGGVPMPMQQRRPSEVMQSPSSYCPLSSTASPYQSSSVDSQIQNPKRSPYRQVPPSHTPKADSNLPPGGLEETGFEPPVIVSRVIGKERRLLAPPTPVQMDQEVVTVIGAGSGAPTNPGRENAFPGTSVVEAYNIQVAECQRSISDEQSQMHPLVTASPFEPELCYQQADTNASGVPLASSQRLHPTPEPVPPQYFTSVPGRLPVSQPLSSPHTPTRPQRVGSGLEPSTTHLDDVIAHVVSDAVAYANQPGDSGSSMSPRHRKLQPPGSYASNQINDSSTPFKISENPAMPVGRSPVLSQDPGEPRITGHSSGSVTFVQDFSTGTYGYGAGVGGGRANAYVASRFPRRSPIQSQQQHCTSPGMQQVGSQHCSVMYANAPVMRPSPSPVDSQHPEYVSSPYDHHQQQLQSQNVDMNSGIFGTHNSEVSPSSTVFPSEMHSPSPHSRPSYSSQTVAYNYVPQSPYASQSGSEGTPSSHIRMTPMNCFEGSPHGSSMP</sequence>
<feature type="region of interest" description="Disordered" evidence="10">
    <location>
        <begin position="1364"/>
        <end position="1414"/>
    </location>
</feature>
<dbReference type="PROSITE" id="PS50089">
    <property type="entry name" value="ZF_RING_2"/>
    <property type="match status" value="1"/>
</dbReference>
<dbReference type="Pfam" id="PF13771">
    <property type="entry name" value="zf-HC5HC2H"/>
    <property type="match status" value="1"/>
</dbReference>
<dbReference type="SMART" id="SM00184">
    <property type="entry name" value="RING"/>
    <property type="match status" value="5"/>
</dbReference>
<feature type="compositionally biased region" description="Low complexity" evidence="10">
    <location>
        <begin position="3039"/>
        <end position="3053"/>
    </location>
</feature>
<feature type="compositionally biased region" description="Polar residues" evidence="10">
    <location>
        <begin position="1178"/>
        <end position="1191"/>
    </location>
</feature>
<keyword evidence="6" id="KW-0805">Transcription regulation</keyword>
<dbReference type="InterPro" id="IPR011011">
    <property type="entry name" value="Znf_FYVE_PHD"/>
</dbReference>
<dbReference type="Pfam" id="PF00628">
    <property type="entry name" value="PHD"/>
    <property type="match status" value="4"/>
</dbReference>
<evidence type="ECO:0000313" key="14">
    <source>
        <dbReference type="EMBL" id="JAP40370.1"/>
    </source>
</evidence>
<feature type="compositionally biased region" description="Polar residues" evidence="10">
    <location>
        <begin position="2358"/>
        <end position="2379"/>
    </location>
</feature>
<feature type="region of interest" description="Disordered" evidence="10">
    <location>
        <begin position="2756"/>
        <end position="2837"/>
    </location>
</feature>
<feature type="compositionally biased region" description="Low complexity" evidence="10">
    <location>
        <begin position="2645"/>
        <end position="2667"/>
    </location>
</feature>
<feature type="compositionally biased region" description="Polar residues" evidence="10">
    <location>
        <begin position="716"/>
        <end position="730"/>
    </location>
</feature>